<dbReference type="RefSeq" id="WP_158154533.1">
    <property type="nucleotide sequence ID" value="NZ_CP056030.1"/>
</dbReference>
<feature type="transmembrane region" description="Helical" evidence="8">
    <location>
        <begin position="57"/>
        <end position="75"/>
    </location>
</feature>
<evidence type="ECO:0000256" key="8">
    <source>
        <dbReference type="SAM" id="Phobius"/>
    </source>
</evidence>
<dbReference type="Pfam" id="PF01694">
    <property type="entry name" value="Rhomboid"/>
    <property type="match status" value="1"/>
</dbReference>
<name>A0A7D5HSD4_9PSED</name>
<evidence type="ECO:0000313" key="11">
    <source>
        <dbReference type="Proteomes" id="UP000509568"/>
    </source>
</evidence>
<proteinExistence type="inferred from homology"/>
<dbReference type="KEGG" id="pez:HWQ56_27720"/>
<keyword evidence="3 10" id="KW-0645">Protease</keyword>
<evidence type="ECO:0000256" key="2">
    <source>
        <dbReference type="ARBA" id="ARBA00009045"/>
    </source>
</evidence>
<feature type="transmembrane region" description="Helical" evidence="8">
    <location>
        <begin position="107"/>
        <end position="126"/>
    </location>
</feature>
<keyword evidence="5" id="KW-0378">Hydrolase</keyword>
<dbReference type="GO" id="GO:0016020">
    <property type="term" value="C:membrane"/>
    <property type="evidence" value="ECO:0007669"/>
    <property type="project" value="UniProtKB-SubCell"/>
</dbReference>
<dbReference type="PANTHER" id="PTHR43066:SF1">
    <property type="entry name" value="RHOMBOID PROTEIN 2"/>
    <property type="match status" value="1"/>
</dbReference>
<gene>
    <name evidence="10" type="ORF">HWQ56_27720</name>
</gene>
<feature type="domain" description="Peptidase S54 rhomboid" evidence="9">
    <location>
        <begin position="44"/>
        <end position="177"/>
    </location>
</feature>
<dbReference type="Gene3D" id="1.20.1540.10">
    <property type="entry name" value="Rhomboid-like"/>
    <property type="match status" value="1"/>
</dbReference>
<feature type="transmembrane region" description="Helical" evidence="8">
    <location>
        <begin position="12"/>
        <end position="37"/>
    </location>
</feature>
<dbReference type="GO" id="GO:0004252">
    <property type="term" value="F:serine-type endopeptidase activity"/>
    <property type="evidence" value="ECO:0007669"/>
    <property type="project" value="InterPro"/>
</dbReference>
<evidence type="ECO:0000259" key="9">
    <source>
        <dbReference type="Pfam" id="PF01694"/>
    </source>
</evidence>
<evidence type="ECO:0000256" key="4">
    <source>
        <dbReference type="ARBA" id="ARBA00022692"/>
    </source>
</evidence>
<protein>
    <submittedName>
        <fullName evidence="10">Rhomboid family intramembrane serine protease</fullName>
    </submittedName>
</protein>
<sequence>MIAAKDFKPVLWLAGVMCVVQALNLLSGYSLNTYGLLPRSAQGLLGIISAPFLHGSLWHLLGNLVPFIVLGTLVAKDGVGRFLAASGLIIVVGGVLVWLFGRGYYHVGASGWVFGLWVYVVARAWFHHSWANLLCAAAAMLLYGGLVYGFLPRYGVSFESHIAGAVAGFVAARVLLRKEEGV</sequence>
<dbReference type="Proteomes" id="UP000509568">
    <property type="component" value="Chromosome"/>
</dbReference>
<comment type="similarity">
    <text evidence="2">Belongs to the peptidase S54 family.</text>
</comment>
<keyword evidence="6 8" id="KW-1133">Transmembrane helix</keyword>
<dbReference type="InterPro" id="IPR022764">
    <property type="entry name" value="Peptidase_S54_rhomboid_dom"/>
</dbReference>
<dbReference type="AlphaFoldDB" id="A0A7D5HSD4"/>
<dbReference type="SUPFAM" id="SSF144091">
    <property type="entry name" value="Rhomboid-like"/>
    <property type="match status" value="1"/>
</dbReference>
<evidence type="ECO:0000256" key="6">
    <source>
        <dbReference type="ARBA" id="ARBA00022989"/>
    </source>
</evidence>
<reference evidence="10 11" key="1">
    <citation type="submission" date="2020-06" db="EMBL/GenBank/DDBJ databases">
        <title>Pseudomonas eucalypticola sp. nov., an endophyte of Eucalyptus dunnii leaves with biocontrol ability of eucalyptus leaf blight.</title>
        <authorList>
            <person name="Liu Y."/>
            <person name="Song Z."/>
            <person name="Zeng H."/>
            <person name="Lu M."/>
            <person name="Wang X."/>
            <person name="Lian X."/>
            <person name="Zhang Q."/>
        </authorList>
    </citation>
    <scope>NUCLEOTIDE SEQUENCE [LARGE SCALE GENOMIC DNA]</scope>
    <source>
        <strain evidence="10 11">NP-1</strain>
    </source>
</reference>
<evidence type="ECO:0000256" key="3">
    <source>
        <dbReference type="ARBA" id="ARBA00022670"/>
    </source>
</evidence>
<feature type="transmembrane region" description="Helical" evidence="8">
    <location>
        <begin position="133"/>
        <end position="151"/>
    </location>
</feature>
<keyword evidence="11" id="KW-1185">Reference proteome</keyword>
<evidence type="ECO:0000256" key="5">
    <source>
        <dbReference type="ARBA" id="ARBA00022801"/>
    </source>
</evidence>
<dbReference type="InterPro" id="IPR035952">
    <property type="entry name" value="Rhomboid-like_sf"/>
</dbReference>
<organism evidence="10 11">
    <name type="scientific">Pseudomonas eucalypticola</name>
    <dbReference type="NCBI Taxonomy" id="2599595"/>
    <lineage>
        <taxon>Bacteria</taxon>
        <taxon>Pseudomonadati</taxon>
        <taxon>Pseudomonadota</taxon>
        <taxon>Gammaproteobacteria</taxon>
        <taxon>Pseudomonadales</taxon>
        <taxon>Pseudomonadaceae</taxon>
        <taxon>Pseudomonas</taxon>
    </lineage>
</organism>
<keyword evidence="7 8" id="KW-0472">Membrane</keyword>
<feature type="transmembrane region" description="Helical" evidence="8">
    <location>
        <begin position="82"/>
        <end position="101"/>
    </location>
</feature>
<evidence type="ECO:0000256" key="1">
    <source>
        <dbReference type="ARBA" id="ARBA00004141"/>
    </source>
</evidence>
<dbReference type="GO" id="GO:0006508">
    <property type="term" value="P:proteolysis"/>
    <property type="evidence" value="ECO:0007669"/>
    <property type="project" value="UniProtKB-KW"/>
</dbReference>
<accession>A0A7D5HSD4</accession>
<dbReference type="EMBL" id="CP056030">
    <property type="protein sequence ID" value="QKZ07368.1"/>
    <property type="molecule type" value="Genomic_DNA"/>
</dbReference>
<evidence type="ECO:0000256" key="7">
    <source>
        <dbReference type="ARBA" id="ARBA00023136"/>
    </source>
</evidence>
<keyword evidence="4 8" id="KW-0812">Transmembrane</keyword>
<comment type="subcellular location">
    <subcellularLocation>
        <location evidence="1">Membrane</location>
        <topology evidence="1">Multi-pass membrane protein</topology>
    </subcellularLocation>
</comment>
<evidence type="ECO:0000313" key="10">
    <source>
        <dbReference type="EMBL" id="QKZ07368.1"/>
    </source>
</evidence>
<dbReference type="PANTHER" id="PTHR43066">
    <property type="entry name" value="RHOMBOID-RELATED PROTEIN"/>
    <property type="match status" value="1"/>
</dbReference>